<dbReference type="STRING" id="47855.GA0070606_3103"/>
<dbReference type="Proteomes" id="UP000199001">
    <property type="component" value="Unassembled WGS sequence"/>
</dbReference>
<dbReference type="AlphaFoldDB" id="A0A1C6UZE6"/>
<dbReference type="EMBL" id="FMHZ01000002">
    <property type="protein sequence ID" value="SCL59445.1"/>
    <property type="molecule type" value="Genomic_DNA"/>
</dbReference>
<evidence type="ECO:0000313" key="3">
    <source>
        <dbReference type="Proteomes" id="UP000199001"/>
    </source>
</evidence>
<keyword evidence="3" id="KW-1185">Reference proteome</keyword>
<organism evidence="2 3">
    <name type="scientific">Micromonospora citrea</name>
    <dbReference type="NCBI Taxonomy" id="47855"/>
    <lineage>
        <taxon>Bacteria</taxon>
        <taxon>Bacillati</taxon>
        <taxon>Actinomycetota</taxon>
        <taxon>Actinomycetes</taxon>
        <taxon>Micromonosporales</taxon>
        <taxon>Micromonosporaceae</taxon>
        <taxon>Micromonospora</taxon>
    </lineage>
</organism>
<accession>A0A1C6UZE6</accession>
<evidence type="ECO:0000313" key="2">
    <source>
        <dbReference type="EMBL" id="SCL59445.1"/>
    </source>
</evidence>
<evidence type="ECO:0000256" key="1">
    <source>
        <dbReference type="SAM" id="SignalP"/>
    </source>
</evidence>
<feature type="chain" id="PRO_5008748218" description="Secreted protein" evidence="1">
    <location>
        <begin position="31"/>
        <end position="124"/>
    </location>
</feature>
<protein>
    <recommendedName>
        <fullName evidence="4">Secreted protein</fullName>
    </recommendedName>
</protein>
<feature type="signal peptide" evidence="1">
    <location>
        <begin position="1"/>
        <end position="30"/>
    </location>
</feature>
<proteinExistence type="predicted"/>
<sequence length="124" mass="12682">MAVSPKVKASLVTAATVGLALAATPANALAAPKAGGETATATSTTAATSSCGTGRVESIANNLPIRAWASHSAPVITWAQKGYQYNCDQFDPYTLGDRYTACGVSNANGWLWIAFNDGSWGSPT</sequence>
<reference evidence="3" key="1">
    <citation type="submission" date="2016-06" db="EMBL/GenBank/DDBJ databases">
        <authorList>
            <person name="Varghese N."/>
            <person name="Submissions Spin"/>
        </authorList>
    </citation>
    <scope>NUCLEOTIDE SEQUENCE [LARGE SCALE GENOMIC DNA]</scope>
    <source>
        <strain evidence="3">DSM 43903</strain>
    </source>
</reference>
<gene>
    <name evidence="2" type="ORF">GA0070606_3103</name>
</gene>
<keyword evidence="1" id="KW-0732">Signal</keyword>
<name>A0A1C6UZE6_9ACTN</name>
<evidence type="ECO:0008006" key="4">
    <source>
        <dbReference type="Google" id="ProtNLM"/>
    </source>
</evidence>